<feature type="transmembrane region" description="Helical" evidence="5">
    <location>
        <begin position="69"/>
        <end position="88"/>
    </location>
</feature>
<evidence type="ECO:0000256" key="5">
    <source>
        <dbReference type="SAM" id="Phobius"/>
    </source>
</evidence>
<dbReference type="EMBL" id="JACSPV010000030">
    <property type="protein sequence ID" value="MBD8006424.1"/>
    <property type="molecule type" value="Genomic_DNA"/>
</dbReference>
<gene>
    <name evidence="6" type="ORF">H9631_15185</name>
</gene>
<reference evidence="6 7" key="1">
    <citation type="submission" date="2020-08" db="EMBL/GenBank/DDBJ databases">
        <title>A Genomic Blueprint of the Chicken Gut Microbiome.</title>
        <authorList>
            <person name="Gilroy R."/>
            <person name="Ravi A."/>
            <person name="Getino M."/>
            <person name="Pursley I."/>
            <person name="Horton D.L."/>
            <person name="Alikhan N.-F."/>
            <person name="Baker D."/>
            <person name="Gharbi K."/>
            <person name="Hall N."/>
            <person name="Watson M."/>
            <person name="Adriaenssens E.M."/>
            <person name="Foster-Nyarko E."/>
            <person name="Jarju S."/>
            <person name="Secka A."/>
            <person name="Antonio M."/>
            <person name="Oren A."/>
            <person name="Chaudhuri R."/>
            <person name="La Ragione R.M."/>
            <person name="Hildebrand F."/>
            <person name="Pallen M.J."/>
        </authorList>
    </citation>
    <scope>NUCLEOTIDE SEQUENCE [LARGE SCALE GENOMIC DNA]</scope>
    <source>
        <strain evidence="6 7">Sa1BUA2</strain>
    </source>
</reference>
<dbReference type="RefSeq" id="WP_191814244.1">
    <property type="nucleotide sequence ID" value="NZ_JACSPV010000030.1"/>
</dbReference>
<proteinExistence type="predicted"/>
<organism evidence="6 7">
    <name type="scientific">Bacillus norwichensis</name>
    <dbReference type="NCBI Taxonomy" id="2762217"/>
    <lineage>
        <taxon>Bacteria</taxon>
        <taxon>Bacillati</taxon>
        <taxon>Bacillota</taxon>
        <taxon>Bacilli</taxon>
        <taxon>Bacillales</taxon>
        <taxon>Bacillaceae</taxon>
        <taxon>Bacillus</taxon>
    </lineage>
</organism>
<comment type="caution">
    <text evidence="6">The sequence shown here is derived from an EMBL/GenBank/DDBJ whole genome shotgun (WGS) entry which is preliminary data.</text>
</comment>
<evidence type="ECO:0000313" key="7">
    <source>
        <dbReference type="Proteomes" id="UP000648182"/>
    </source>
</evidence>
<keyword evidence="3 5" id="KW-1133">Transmembrane helix</keyword>
<protein>
    <submittedName>
        <fullName evidence="6">DoxX family protein</fullName>
    </submittedName>
</protein>
<keyword evidence="2 5" id="KW-0812">Transmembrane</keyword>
<evidence type="ECO:0000256" key="3">
    <source>
        <dbReference type="ARBA" id="ARBA00022989"/>
    </source>
</evidence>
<dbReference type="Pfam" id="PF13564">
    <property type="entry name" value="DoxX_2"/>
    <property type="match status" value="1"/>
</dbReference>
<evidence type="ECO:0000256" key="2">
    <source>
        <dbReference type="ARBA" id="ARBA00022692"/>
    </source>
</evidence>
<feature type="transmembrane region" description="Helical" evidence="5">
    <location>
        <begin position="95"/>
        <end position="114"/>
    </location>
</feature>
<keyword evidence="7" id="KW-1185">Reference proteome</keyword>
<feature type="transmembrane region" description="Helical" evidence="5">
    <location>
        <begin position="44"/>
        <end position="63"/>
    </location>
</feature>
<keyword evidence="4 5" id="KW-0472">Membrane</keyword>
<name>A0ABR8VNS7_9BACI</name>
<dbReference type="Proteomes" id="UP000648182">
    <property type="component" value="Unassembled WGS sequence"/>
</dbReference>
<sequence length="117" mass="12901">MPILSIVLQVLLGLGFLMFGFQKFTSEQMKKGFEYFGYSDGFRVFTGFFELASAVIVIVGIWIGSLATIGGIMIVITMFGAIITHIKIKDAVKNMMMPIILLILGAVVVIINWSSLF</sequence>
<evidence type="ECO:0000256" key="1">
    <source>
        <dbReference type="ARBA" id="ARBA00004141"/>
    </source>
</evidence>
<evidence type="ECO:0000313" key="6">
    <source>
        <dbReference type="EMBL" id="MBD8006424.1"/>
    </source>
</evidence>
<comment type="subcellular location">
    <subcellularLocation>
        <location evidence="1">Membrane</location>
        <topology evidence="1">Multi-pass membrane protein</topology>
    </subcellularLocation>
</comment>
<evidence type="ECO:0000256" key="4">
    <source>
        <dbReference type="ARBA" id="ARBA00023136"/>
    </source>
</evidence>
<dbReference type="InterPro" id="IPR032808">
    <property type="entry name" value="DoxX"/>
</dbReference>
<feature type="transmembrane region" description="Helical" evidence="5">
    <location>
        <begin position="6"/>
        <end position="24"/>
    </location>
</feature>
<accession>A0ABR8VNS7</accession>